<dbReference type="AlphaFoldDB" id="A0A285ULL0"/>
<protein>
    <submittedName>
        <fullName evidence="1">Uncharacterized protein</fullName>
    </submittedName>
</protein>
<evidence type="ECO:0000313" key="1">
    <source>
        <dbReference type="EMBL" id="SOC41516.1"/>
    </source>
</evidence>
<accession>A0A285ULL0</accession>
<organism evidence="1 2">
    <name type="scientific">Ureibacillus acetophenoni</name>
    <dbReference type="NCBI Taxonomy" id="614649"/>
    <lineage>
        <taxon>Bacteria</taxon>
        <taxon>Bacillati</taxon>
        <taxon>Bacillota</taxon>
        <taxon>Bacilli</taxon>
        <taxon>Bacillales</taxon>
        <taxon>Caryophanaceae</taxon>
        <taxon>Ureibacillus</taxon>
    </lineage>
</organism>
<proteinExistence type="predicted"/>
<keyword evidence="2" id="KW-1185">Reference proteome</keyword>
<evidence type="ECO:0000313" key="2">
    <source>
        <dbReference type="Proteomes" id="UP000219252"/>
    </source>
</evidence>
<name>A0A285ULL0_9BACL</name>
<sequence length="82" mass="10378">MENEKLILWEPIKNNPFERFYNVMDLRTLQWNGNFELSFLDHQNNRMYHFTYKQDEANFYAIRHFRMLEEFCWTNYETLIDL</sequence>
<dbReference type="Proteomes" id="UP000219252">
    <property type="component" value="Unassembled WGS sequence"/>
</dbReference>
<dbReference type="OrthoDB" id="18034at400634"/>
<dbReference type="EMBL" id="OBQC01000010">
    <property type="protein sequence ID" value="SOC41516.1"/>
    <property type="molecule type" value="Genomic_DNA"/>
</dbReference>
<dbReference type="RefSeq" id="WP_097150158.1">
    <property type="nucleotide sequence ID" value="NZ_OBQC01000010.1"/>
</dbReference>
<gene>
    <name evidence="1" type="ORF">SAMN05877842_110127</name>
</gene>
<reference evidence="2" key="1">
    <citation type="submission" date="2017-08" db="EMBL/GenBank/DDBJ databases">
        <authorList>
            <person name="Varghese N."/>
            <person name="Submissions S."/>
        </authorList>
    </citation>
    <scope>NUCLEOTIDE SEQUENCE [LARGE SCALE GENOMIC DNA]</scope>
    <source>
        <strain evidence="2">JC23</strain>
    </source>
</reference>